<dbReference type="SUPFAM" id="SSF52833">
    <property type="entry name" value="Thioredoxin-like"/>
    <property type="match status" value="1"/>
</dbReference>
<keyword evidence="2" id="KW-0732">Signal</keyword>
<feature type="chain" id="PRO_5010585202" evidence="2">
    <location>
        <begin position="22"/>
        <end position="264"/>
    </location>
</feature>
<keyword evidence="1" id="KW-0812">Transmembrane</keyword>
<evidence type="ECO:0000313" key="4">
    <source>
        <dbReference type="Proteomes" id="UP000190135"/>
    </source>
</evidence>
<feature type="transmembrane region" description="Helical" evidence="1">
    <location>
        <begin position="231"/>
        <end position="253"/>
    </location>
</feature>
<keyword evidence="1" id="KW-0472">Membrane</keyword>
<dbReference type="InterPro" id="IPR036249">
    <property type="entry name" value="Thioredoxin-like_sf"/>
</dbReference>
<gene>
    <name evidence="3" type="ORF">SAMN05428963_10476</name>
</gene>
<proteinExistence type="predicted"/>
<dbReference type="AlphaFoldDB" id="A0A1T4PNH1"/>
<dbReference type="OrthoDB" id="9786756at2"/>
<accession>A0A1T4PNH1</accession>
<name>A0A1T4PNH1_9HYPH</name>
<dbReference type="EMBL" id="FUXL01000004">
    <property type="protein sequence ID" value="SJZ93082.1"/>
    <property type="molecule type" value="Genomic_DNA"/>
</dbReference>
<dbReference type="Proteomes" id="UP000190135">
    <property type="component" value="Unassembled WGS sequence"/>
</dbReference>
<dbReference type="STRING" id="1365950.SAMN05428963_10476"/>
<keyword evidence="1" id="KW-1133">Transmembrane helix</keyword>
<evidence type="ECO:0000256" key="1">
    <source>
        <dbReference type="SAM" id="Phobius"/>
    </source>
</evidence>
<dbReference type="RefSeq" id="WP_078707628.1">
    <property type="nucleotide sequence ID" value="NZ_FUXL01000004.1"/>
</dbReference>
<dbReference type="Gene3D" id="3.40.30.10">
    <property type="entry name" value="Glutaredoxin"/>
    <property type="match status" value="1"/>
</dbReference>
<evidence type="ECO:0000256" key="2">
    <source>
        <dbReference type="SAM" id="SignalP"/>
    </source>
</evidence>
<keyword evidence="4" id="KW-1185">Reference proteome</keyword>
<organism evidence="3 4">
    <name type="scientific">Consotaella salsifontis</name>
    <dbReference type="NCBI Taxonomy" id="1365950"/>
    <lineage>
        <taxon>Bacteria</taxon>
        <taxon>Pseudomonadati</taxon>
        <taxon>Pseudomonadota</taxon>
        <taxon>Alphaproteobacteria</taxon>
        <taxon>Hyphomicrobiales</taxon>
        <taxon>Aurantimonadaceae</taxon>
        <taxon>Consotaella</taxon>
    </lineage>
</organism>
<evidence type="ECO:0000313" key="3">
    <source>
        <dbReference type="EMBL" id="SJZ93082.1"/>
    </source>
</evidence>
<feature type="signal peptide" evidence="2">
    <location>
        <begin position="1"/>
        <end position="21"/>
    </location>
</feature>
<sequence length="264" mass="27867">MIRAVATTLALLWLLTAPAVAVLAPADLDGVVLSPPPDAALPLDAEVTDEAGQTTTLKTALSAHPVSLFLFVDYTCTSICGPALAMASSSLQNPALADLDVGLVVVGIDPKDGPREARVMRDAQINPSSKLARRASFLTADEATVARLTEAVGYRYRYDPDTDQFAHPAGTLLVNDHGTLLRVVASLALDPDNLRLTLVDAGKGRVGTLLDQVVLRCYGFDPATGLYNSQVWLLLRIGGGLIVVLLAGLMIALSRSSARRRSEA</sequence>
<protein>
    <submittedName>
        <fullName evidence="3">Protein SCO1/2</fullName>
    </submittedName>
</protein>
<reference evidence="4" key="1">
    <citation type="submission" date="2017-02" db="EMBL/GenBank/DDBJ databases">
        <authorList>
            <person name="Varghese N."/>
            <person name="Submissions S."/>
        </authorList>
    </citation>
    <scope>NUCLEOTIDE SEQUENCE [LARGE SCALE GENOMIC DNA]</scope>
    <source>
        <strain evidence="4">USBA 369</strain>
    </source>
</reference>